<dbReference type="SFLD" id="SFLDS00029">
    <property type="entry name" value="Radical_SAM"/>
    <property type="match status" value="1"/>
</dbReference>
<feature type="domain" description="MTTase N-terminal" evidence="12">
    <location>
        <begin position="51"/>
        <end position="186"/>
    </location>
</feature>
<dbReference type="Gene3D" id="3.40.50.12160">
    <property type="entry name" value="Methylthiotransferase, N-terminal domain"/>
    <property type="match status" value="1"/>
</dbReference>
<dbReference type="SUPFAM" id="SSF102114">
    <property type="entry name" value="Radical SAM enzymes"/>
    <property type="match status" value="1"/>
</dbReference>
<dbReference type="NCBIfam" id="TIGR00089">
    <property type="entry name" value="MiaB/RimO family radical SAM methylthiotransferase"/>
    <property type="match status" value="1"/>
</dbReference>
<keyword evidence="7" id="KW-0479">Metal-binding</keyword>
<keyword evidence="9" id="KW-0411">Iron-sulfur</keyword>
<keyword evidence="6" id="KW-0949">S-adenosyl-L-methionine</keyword>
<evidence type="ECO:0000259" key="13">
    <source>
        <dbReference type="PROSITE" id="PS51918"/>
    </source>
</evidence>
<dbReference type="InterPro" id="IPR007197">
    <property type="entry name" value="rSAM"/>
</dbReference>
<evidence type="ECO:0000256" key="1">
    <source>
        <dbReference type="ARBA" id="ARBA00001966"/>
    </source>
</evidence>
<evidence type="ECO:0000256" key="11">
    <source>
        <dbReference type="ARBA" id="ARBA00051661"/>
    </source>
</evidence>
<evidence type="ECO:0000313" key="14">
    <source>
        <dbReference type="EMBL" id="KAL3318905.1"/>
    </source>
</evidence>
<dbReference type="AlphaFoldDB" id="A0ABD2QHH2"/>
<dbReference type="SFLD" id="SFLDG01082">
    <property type="entry name" value="B12-binding_domain_containing"/>
    <property type="match status" value="1"/>
</dbReference>
<reference evidence="14 15" key="1">
    <citation type="submission" date="2024-11" db="EMBL/GenBank/DDBJ databases">
        <title>Adaptive evolution of stress response genes in parasites aligns with host niche diversity.</title>
        <authorList>
            <person name="Hahn C."/>
            <person name="Resl P."/>
        </authorList>
    </citation>
    <scope>NUCLEOTIDE SEQUENCE [LARGE SCALE GENOMIC DNA]</scope>
    <source>
        <strain evidence="14">EGGRZ-B1_66</strain>
        <tissue evidence="14">Body</tissue>
    </source>
</reference>
<name>A0ABD2QHH2_9PLAT</name>
<evidence type="ECO:0000313" key="15">
    <source>
        <dbReference type="Proteomes" id="UP001626550"/>
    </source>
</evidence>
<gene>
    <name evidence="14" type="primary">CDKAL1_1</name>
    <name evidence="14" type="ORF">Ciccas_002441</name>
</gene>
<dbReference type="PROSITE" id="PS51449">
    <property type="entry name" value="MTTASE_N"/>
    <property type="match status" value="1"/>
</dbReference>
<dbReference type="GO" id="GO:0046872">
    <property type="term" value="F:metal ion binding"/>
    <property type="evidence" value="ECO:0007669"/>
    <property type="project" value="UniProtKB-KW"/>
</dbReference>
<dbReference type="EMBL" id="JBJKFK010000192">
    <property type="protein sequence ID" value="KAL3318905.1"/>
    <property type="molecule type" value="Genomic_DNA"/>
</dbReference>
<keyword evidence="15" id="KW-1185">Reference proteome</keyword>
<dbReference type="GO" id="GO:0035598">
    <property type="term" value="F:tRNA (N(6)-L-threonylcarbamoyladenosine(37)-C(2))-methylthiotransferase activity"/>
    <property type="evidence" value="ECO:0007669"/>
    <property type="project" value="UniProtKB-EC"/>
</dbReference>
<dbReference type="InterPro" id="IPR005839">
    <property type="entry name" value="Methylthiotransferase"/>
</dbReference>
<evidence type="ECO:0000256" key="8">
    <source>
        <dbReference type="ARBA" id="ARBA00023004"/>
    </source>
</evidence>
<evidence type="ECO:0000256" key="2">
    <source>
        <dbReference type="ARBA" id="ARBA00002399"/>
    </source>
</evidence>
<dbReference type="Gene3D" id="3.80.30.20">
    <property type="entry name" value="tm_1862 like domain"/>
    <property type="match status" value="1"/>
</dbReference>
<comment type="function">
    <text evidence="2">Catalyzes the methylthiolation of N6-threonylcarbamoyladenosine (t(6)A), leading to the formation of 2-methylthio-N6-threonylcarbamoyladenosine (ms(2)t(6)A) at position 37 in tRNAs that read codons beginning with adenine.</text>
</comment>
<evidence type="ECO:0000256" key="4">
    <source>
        <dbReference type="ARBA" id="ARBA00022485"/>
    </source>
</evidence>
<evidence type="ECO:0000256" key="5">
    <source>
        <dbReference type="ARBA" id="ARBA00022679"/>
    </source>
</evidence>
<dbReference type="EC" id="2.8.4.5" evidence="3"/>
<dbReference type="InterPro" id="IPR023404">
    <property type="entry name" value="rSAM_horseshoe"/>
</dbReference>
<dbReference type="InterPro" id="IPR002792">
    <property type="entry name" value="TRAM_dom"/>
</dbReference>
<feature type="domain" description="Radical SAM core" evidence="13">
    <location>
        <begin position="219"/>
        <end position="486"/>
    </location>
</feature>
<dbReference type="PROSITE" id="PS01278">
    <property type="entry name" value="MTTASE_RADICAL"/>
    <property type="match status" value="1"/>
</dbReference>
<keyword evidence="8" id="KW-0408">Iron</keyword>
<comment type="cofactor">
    <cofactor evidence="1">
        <name>[4Fe-4S] cluster</name>
        <dbReference type="ChEBI" id="CHEBI:49883"/>
    </cofactor>
</comment>
<evidence type="ECO:0000256" key="3">
    <source>
        <dbReference type="ARBA" id="ARBA00013273"/>
    </source>
</evidence>
<dbReference type="PROSITE" id="PS51918">
    <property type="entry name" value="RADICAL_SAM"/>
    <property type="match status" value="1"/>
</dbReference>
<accession>A0ABD2QHH2</accession>
<dbReference type="Pfam" id="PF04055">
    <property type="entry name" value="Radical_SAM"/>
    <property type="match status" value="1"/>
</dbReference>
<dbReference type="Pfam" id="PF00919">
    <property type="entry name" value="UPF0004"/>
    <property type="match status" value="1"/>
</dbReference>
<evidence type="ECO:0000256" key="7">
    <source>
        <dbReference type="ARBA" id="ARBA00022723"/>
    </source>
</evidence>
<evidence type="ECO:0000256" key="6">
    <source>
        <dbReference type="ARBA" id="ARBA00022691"/>
    </source>
</evidence>
<organism evidence="14 15">
    <name type="scientific">Cichlidogyrus casuarinus</name>
    <dbReference type="NCBI Taxonomy" id="1844966"/>
    <lineage>
        <taxon>Eukaryota</taxon>
        <taxon>Metazoa</taxon>
        <taxon>Spiralia</taxon>
        <taxon>Lophotrochozoa</taxon>
        <taxon>Platyhelminthes</taxon>
        <taxon>Monogenea</taxon>
        <taxon>Monopisthocotylea</taxon>
        <taxon>Dactylogyridea</taxon>
        <taxon>Ancyrocephalidae</taxon>
        <taxon>Cichlidogyrus</taxon>
    </lineage>
</organism>
<dbReference type="PANTHER" id="PTHR11918">
    <property type="entry name" value="RADICAL SAM PROTEINS"/>
    <property type="match status" value="1"/>
</dbReference>
<dbReference type="PANTHER" id="PTHR11918:SF45">
    <property type="entry name" value="THREONYLCARBAMOYLADENOSINE TRNA METHYLTHIOTRANSFERASE"/>
    <property type="match status" value="1"/>
</dbReference>
<dbReference type="Proteomes" id="UP001626550">
    <property type="component" value="Unassembled WGS sequence"/>
</dbReference>
<proteinExistence type="predicted"/>
<dbReference type="InterPro" id="IPR058240">
    <property type="entry name" value="rSAM_sf"/>
</dbReference>
<keyword evidence="4" id="KW-0004">4Fe-4S</keyword>
<comment type="caution">
    <text evidence="14">The sequence shown here is derived from an EMBL/GenBank/DDBJ whole genome shotgun (WGS) entry which is preliminary data.</text>
</comment>
<dbReference type="Pfam" id="PF01938">
    <property type="entry name" value="TRAM"/>
    <property type="match status" value="1"/>
</dbReference>
<evidence type="ECO:0000256" key="9">
    <source>
        <dbReference type="ARBA" id="ARBA00023014"/>
    </source>
</evidence>
<dbReference type="SMART" id="SM00729">
    <property type="entry name" value="Elp3"/>
    <property type="match status" value="1"/>
</dbReference>
<sequence>MIEIEDIVYEEMRRPGREDGSVQHRVKKIHKKSEEEIHNNHTSDNIIPEKTRIFVQTWGCSHNTSDSEYMAGILQQYGYKVTLGGAQDFSGSGEKHACEVDCCRTTVKEACDFDADLYLFNSCTVKGPAEDHFRNAVLNAKKQGKQVVVAGCVPQGQRQLDYLKNISMIGVQQIDRVIEVVEETLNGNVIHCLQSRIEKSHENTRKRLAGAPLNLPKIRRNPLIEILAISTGCLNACTYCKTKHARGALASYTVEELIERSINAFEDGVKEIWLTSEDLGAYGRDLLRDLSDPVETAASNWYFLNNAASQPLHVKFPKTLSLADLLARLIPVVPKGCMLRLGMTNPPYILDQLEEVAYVLQHPHVYGFLHIPVQSGSDRVLHDMKREYTAEEFQNVVEKTRSLVRKLGDSLTIATDIICGFPTENEADFDATFQLIERYKFPVLYINQFFARPGTPAANMKRIATTAEVKVRTASLHKLFRSYETNSDNLDREMNVLITEASTDGQFWVGHNKAYQQVLVSKEPNLLGKIIRVKVTECHKFYMKCNLLPADSTHLMECDADYEKRILLYEKGIVKTILADSPTSYYELVTKSVRFLLHLIYFFRFLS</sequence>
<dbReference type="GO" id="GO:0051539">
    <property type="term" value="F:4 iron, 4 sulfur cluster binding"/>
    <property type="evidence" value="ECO:0007669"/>
    <property type="project" value="UniProtKB-KW"/>
</dbReference>
<comment type="catalytic activity">
    <reaction evidence="11">
        <text>N(6)-L-threonylcarbamoyladenosine(37) in tRNA + (sulfur carrier)-SH + AH2 + 2 S-adenosyl-L-methionine = 2-methylsulfanyl-N(6)-L-threonylcarbamoyladenosine(37) in tRNA + (sulfur carrier)-H + 5'-deoxyadenosine + L-methionine + A + S-adenosyl-L-homocysteine + 2 H(+)</text>
        <dbReference type="Rhea" id="RHEA:37075"/>
        <dbReference type="Rhea" id="RHEA-COMP:10163"/>
        <dbReference type="Rhea" id="RHEA-COMP:11092"/>
        <dbReference type="Rhea" id="RHEA-COMP:14737"/>
        <dbReference type="Rhea" id="RHEA-COMP:14739"/>
        <dbReference type="ChEBI" id="CHEBI:13193"/>
        <dbReference type="ChEBI" id="CHEBI:15378"/>
        <dbReference type="ChEBI" id="CHEBI:17319"/>
        <dbReference type="ChEBI" id="CHEBI:17499"/>
        <dbReference type="ChEBI" id="CHEBI:29917"/>
        <dbReference type="ChEBI" id="CHEBI:57844"/>
        <dbReference type="ChEBI" id="CHEBI:57856"/>
        <dbReference type="ChEBI" id="CHEBI:59789"/>
        <dbReference type="ChEBI" id="CHEBI:64428"/>
        <dbReference type="ChEBI" id="CHEBI:74418"/>
        <dbReference type="ChEBI" id="CHEBI:74420"/>
        <dbReference type="EC" id="2.8.4.5"/>
    </reaction>
</comment>
<evidence type="ECO:0000256" key="10">
    <source>
        <dbReference type="ARBA" id="ARBA00031213"/>
    </source>
</evidence>
<dbReference type="InterPro" id="IPR006638">
    <property type="entry name" value="Elp3/MiaA/NifB-like_rSAM"/>
</dbReference>
<keyword evidence="5" id="KW-0808">Transferase</keyword>
<dbReference type="InterPro" id="IPR013848">
    <property type="entry name" value="Methylthiotransferase_N"/>
</dbReference>
<protein>
    <recommendedName>
        <fullName evidence="3">tRNA (N(6)-L-threonylcarbamoyladenosine(37)-C(2))-methylthiotransferase</fullName>
        <ecNumber evidence="3">2.8.4.5</ecNumber>
    </recommendedName>
    <alternativeName>
        <fullName evidence="10">tRNA-t(6)A37 methylthiotransferase</fullName>
    </alternativeName>
</protein>
<dbReference type="InterPro" id="IPR020612">
    <property type="entry name" value="Methylthiotransferase_CS"/>
</dbReference>
<evidence type="ECO:0000259" key="12">
    <source>
        <dbReference type="PROSITE" id="PS51449"/>
    </source>
</evidence>
<dbReference type="InterPro" id="IPR038135">
    <property type="entry name" value="Methylthiotransferase_N_sf"/>
</dbReference>